<dbReference type="AlphaFoldDB" id="A0AB74R7F4"/>
<feature type="transmembrane region" description="Helical" evidence="1">
    <location>
        <begin position="29"/>
        <end position="50"/>
    </location>
</feature>
<reference evidence="2 3" key="1">
    <citation type="submission" date="2019-04" db="EMBL/GenBank/DDBJ databases">
        <authorList>
            <consortium name="Pathogen Informatics"/>
        </authorList>
    </citation>
    <scope>NUCLEOTIDE SEQUENCE [LARGE SCALE GENOMIC DNA]</scope>
    <source>
        <strain evidence="3">tl291</strain>
    </source>
</reference>
<accession>A0AB74R7F4</accession>
<gene>
    <name evidence="2" type="ORF">SAMEA1402366_03291</name>
</gene>
<name>A0AB74R7F4_CLODI</name>
<dbReference type="EMBL" id="CAAJVP010000020">
    <property type="protein sequence ID" value="VHY18594.1"/>
    <property type="molecule type" value="Genomic_DNA"/>
</dbReference>
<comment type="caution">
    <text evidence="2">The sequence shown here is derived from an EMBL/GenBank/DDBJ whole genome shotgun (WGS) entry which is preliminary data.</text>
</comment>
<keyword evidence="1" id="KW-0812">Transmembrane</keyword>
<keyword evidence="1" id="KW-0472">Membrane</keyword>
<organism evidence="2 3">
    <name type="scientific">Clostridioides difficile</name>
    <name type="common">Peptoclostridium difficile</name>
    <dbReference type="NCBI Taxonomy" id="1496"/>
    <lineage>
        <taxon>Bacteria</taxon>
        <taxon>Bacillati</taxon>
        <taxon>Bacillota</taxon>
        <taxon>Clostridia</taxon>
        <taxon>Peptostreptococcales</taxon>
        <taxon>Peptostreptococcaceae</taxon>
        <taxon>Clostridioides</taxon>
    </lineage>
</organism>
<dbReference type="Proteomes" id="UP000372533">
    <property type="component" value="Unassembled WGS sequence"/>
</dbReference>
<evidence type="ECO:0000313" key="2">
    <source>
        <dbReference type="EMBL" id="VHY18594.1"/>
    </source>
</evidence>
<evidence type="ECO:0000256" key="1">
    <source>
        <dbReference type="SAM" id="Phobius"/>
    </source>
</evidence>
<keyword evidence="1" id="KW-1133">Transmembrane helix</keyword>
<sequence length="51" mass="5600">MTELMIISGLVLLICITSSKVLYKFGVPILLIFILLGMLFGSDGMVGIYFD</sequence>
<evidence type="ECO:0000313" key="3">
    <source>
        <dbReference type="Proteomes" id="UP000372533"/>
    </source>
</evidence>
<proteinExistence type="predicted"/>
<protein>
    <submittedName>
        <fullName evidence="2">Potassium/proton antiporter</fullName>
    </submittedName>
</protein>
<dbReference type="RefSeq" id="WP_009901320.1">
    <property type="nucleotide sequence ID" value="NZ_BDSN01000031.1"/>
</dbReference>